<dbReference type="EMBL" id="JBHSOG010000042">
    <property type="protein sequence ID" value="MFC5769821.1"/>
    <property type="molecule type" value="Genomic_DNA"/>
</dbReference>
<name>A0ABW1ARR9_9RHOO</name>
<gene>
    <name evidence="1" type="ORF">ACFPTN_10595</name>
</gene>
<proteinExistence type="predicted"/>
<protein>
    <submittedName>
        <fullName evidence="1">Uncharacterized protein</fullName>
    </submittedName>
</protein>
<accession>A0ABW1ARR9</accession>
<dbReference type="RefSeq" id="WP_096447684.1">
    <property type="nucleotide sequence ID" value="NZ_JBHSOG010000042.1"/>
</dbReference>
<sequence length="167" mass="17558">MRLSIDLLQATPGGGLSANRLSVYRSVTVGGVSCRAPYVYEREHVAPDMTLDVAQGAAGAWRLLCYSRPFTGHGGHVSAGGGTGDGDGGRILVSVAAPGLTIVDATMWYSPEISSRLLNAGAYSCAFHFRTAVDDPFQIVVGWVLAGAWVRSDGSGRVFGVRLESVR</sequence>
<organism evidence="1 2">
    <name type="scientific">Thauera sinica</name>
    <dbReference type="NCBI Taxonomy" id="2665146"/>
    <lineage>
        <taxon>Bacteria</taxon>
        <taxon>Pseudomonadati</taxon>
        <taxon>Pseudomonadota</taxon>
        <taxon>Betaproteobacteria</taxon>
        <taxon>Rhodocyclales</taxon>
        <taxon>Zoogloeaceae</taxon>
        <taxon>Thauera</taxon>
    </lineage>
</organism>
<reference evidence="2" key="1">
    <citation type="journal article" date="2019" name="Int. J. Syst. Evol. Microbiol.">
        <title>The Global Catalogue of Microorganisms (GCM) 10K type strain sequencing project: providing services to taxonomists for standard genome sequencing and annotation.</title>
        <authorList>
            <consortium name="The Broad Institute Genomics Platform"/>
            <consortium name="The Broad Institute Genome Sequencing Center for Infectious Disease"/>
            <person name="Wu L."/>
            <person name="Ma J."/>
        </authorList>
    </citation>
    <scope>NUCLEOTIDE SEQUENCE [LARGE SCALE GENOMIC DNA]</scope>
    <source>
        <strain evidence="2">SHR3</strain>
    </source>
</reference>
<keyword evidence="2" id="KW-1185">Reference proteome</keyword>
<dbReference type="Proteomes" id="UP001595974">
    <property type="component" value="Unassembled WGS sequence"/>
</dbReference>
<comment type="caution">
    <text evidence="1">The sequence shown here is derived from an EMBL/GenBank/DDBJ whole genome shotgun (WGS) entry which is preliminary data.</text>
</comment>
<evidence type="ECO:0000313" key="1">
    <source>
        <dbReference type="EMBL" id="MFC5769821.1"/>
    </source>
</evidence>
<evidence type="ECO:0000313" key="2">
    <source>
        <dbReference type="Proteomes" id="UP001595974"/>
    </source>
</evidence>